<dbReference type="SUPFAM" id="SSF161084">
    <property type="entry name" value="MAPEG domain-like"/>
    <property type="match status" value="1"/>
</dbReference>
<dbReference type="Pfam" id="PF01124">
    <property type="entry name" value="MAPEG"/>
    <property type="match status" value="1"/>
</dbReference>
<dbReference type="InterPro" id="IPR023352">
    <property type="entry name" value="MAPEG-like_dom_sf"/>
</dbReference>
<dbReference type="RefSeq" id="WP_132286525.1">
    <property type="nucleotide sequence ID" value="NZ_SMFU01000007.1"/>
</dbReference>
<dbReference type="EMBL" id="SMFU01000007">
    <property type="protein sequence ID" value="TCK08237.1"/>
    <property type="molecule type" value="Genomic_DNA"/>
</dbReference>
<evidence type="ECO:0000313" key="7">
    <source>
        <dbReference type="Proteomes" id="UP000294546"/>
    </source>
</evidence>
<dbReference type="GO" id="GO:0016020">
    <property type="term" value="C:membrane"/>
    <property type="evidence" value="ECO:0007669"/>
    <property type="project" value="UniProtKB-SubCell"/>
</dbReference>
<evidence type="ECO:0000256" key="4">
    <source>
        <dbReference type="ARBA" id="ARBA00023136"/>
    </source>
</evidence>
<evidence type="ECO:0000256" key="1">
    <source>
        <dbReference type="ARBA" id="ARBA00004370"/>
    </source>
</evidence>
<proteinExistence type="predicted"/>
<comment type="subcellular location">
    <subcellularLocation>
        <location evidence="1">Membrane</location>
    </subcellularLocation>
</comment>
<gene>
    <name evidence="6" type="ORF">CLV83_0311</name>
</gene>
<evidence type="ECO:0000256" key="5">
    <source>
        <dbReference type="SAM" id="Phobius"/>
    </source>
</evidence>
<keyword evidence="7" id="KW-1185">Reference proteome</keyword>
<dbReference type="Gene3D" id="1.20.120.550">
    <property type="entry name" value="Membrane associated eicosanoid/glutathione metabolism-like domain"/>
    <property type="match status" value="1"/>
</dbReference>
<feature type="transmembrane region" description="Helical" evidence="5">
    <location>
        <begin position="110"/>
        <end position="129"/>
    </location>
</feature>
<comment type="caution">
    <text evidence="6">The sequence shown here is derived from an EMBL/GenBank/DDBJ whole genome shotgun (WGS) entry which is preliminary data.</text>
</comment>
<dbReference type="AlphaFoldDB" id="A0A4R1GIU1"/>
<dbReference type="PANTHER" id="PTHR35371:SF1">
    <property type="entry name" value="BLR7753 PROTEIN"/>
    <property type="match status" value="1"/>
</dbReference>
<organism evidence="6 7">
    <name type="scientific">Marinobacterium mangrovicola</name>
    <dbReference type="NCBI Taxonomy" id="1476959"/>
    <lineage>
        <taxon>Bacteria</taxon>
        <taxon>Pseudomonadati</taxon>
        <taxon>Pseudomonadota</taxon>
        <taxon>Gammaproteobacteria</taxon>
        <taxon>Oceanospirillales</taxon>
        <taxon>Oceanospirillaceae</taxon>
        <taxon>Marinobacterium</taxon>
    </lineage>
</organism>
<reference evidence="6 7" key="1">
    <citation type="submission" date="2019-03" db="EMBL/GenBank/DDBJ databases">
        <title>Genomic Encyclopedia of Archaeal and Bacterial Type Strains, Phase II (KMG-II): from individual species to whole genera.</title>
        <authorList>
            <person name="Goeker M."/>
        </authorList>
    </citation>
    <scope>NUCLEOTIDE SEQUENCE [LARGE SCALE GENOMIC DNA]</scope>
    <source>
        <strain evidence="6 7">DSM 27697</strain>
    </source>
</reference>
<evidence type="ECO:0000256" key="3">
    <source>
        <dbReference type="ARBA" id="ARBA00022989"/>
    </source>
</evidence>
<keyword evidence="4 5" id="KW-0472">Membrane</keyword>
<sequence>MAPVLYVLFILAVAPVFLAGIAVRCRLKQFGSIDNNHPRLQQGQLEGVGARAMAAQQNAWEAAIVFVTTVFIAFAAGVSLQALTLPALLYLLFRVLHAAFYLMNLATLRSLVFCGGLFTCVYIVGLAAVTA</sequence>
<keyword evidence="3 5" id="KW-1133">Transmembrane helix</keyword>
<keyword evidence="2 5" id="KW-0812">Transmembrane</keyword>
<dbReference type="Proteomes" id="UP000294546">
    <property type="component" value="Unassembled WGS sequence"/>
</dbReference>
<accession>A0A4R1GIU1</accession>
<feature type="transmembrane region" description="Helical" evidence="5">
    <location>
        <begin position="59"/>
        <end position="77"/>
    </location>
</feature>
<protein>
    <submittedName>
        <fullName evidence="6">Putative MAPEG superfamily protein</fullName>
    </submittedName>
</protein>
<dbReference type="InterPro" id="IPR001129">
    <property type="entry name" value="Membr-assoc_MAPEG"/>
</dbReference>
<dbReference type="OrthoDB" id="513661at2"/>
<name>A0A4R1GIU1_9GAMM</name>
<feature type="transmembrane region" description="Helical" evidence="5">
    <location>
        <begin position="6"/>
        <end position="23"/>
    </location>
</feature>
<dbReference type="PANTHER" id="PTHR35371">
    <property type="entry name" value="INNER MEMBRANE PROTEIN"/>
    <property type="match status" value="1"/>
</dbReference>
<evidence type="ECO:0000256" key="2">
    <source>
        <dbReference type="ARBA" id="ARBA00022692"/>
    </source>
</evidence>
<evidence type="ECO:0000313" key="6">
    <source>
        <dbReference type="EMBL" id="TCK08237.1"/>
    </source>
</evidence>